<reference evidence="2" key="1">
    <citation type="submission" date="2020-03" db="EMBL/GenBank/DDBJ databases">
        <authorList>
            <person name="Weist P."/>
        </authorList>
    </citation>
    <scope>NUCLEOTIDE SEQUENCE</scope>
</reference>
<organism evidence="2 3">
    <name type="scientific">Pleuronectes platessa</name>
    <name type="common">European plaice</name>
    <dbReference type="NCBI Taxonomy" id="8262"/>
    <lineage>
        <taxon>Eukaryota</taxon>
        <taxon>Metazoa</taxon>
        <taxon>Chordata</taxon>
        <taxon>Craniata</taxon>
        <taxon>Vertebrata</taxon>
        <taxon>Euteleostomi</taxon>
        <taxon>Actinopterygii</taxon>
        <taxon>Neopterygii</taxon>
        <taxon>Teleostei</taxon>
        <taxon>Neoteleostei</taxon>
        <taxon>Acanthomorphata</taxon>
        <taxon>Carangaria</taxon>
        <taxon>Pleuronectiformes</taxon>
        <taxon>Pleuronectoidei</taxon>
        <taxon>Pleuronectidae</taxon>
        <taxon>Pleuronectes</taxon>
    </lineage>
</organism>
<comment type="caution">
    <text evidence="2">The sequence shown here is derived from an EMBL/GenBank/DDBJ whole genome shotgun (WGS) entry which is preliminary data.</text>
</comment>
<dbReference type="EMBL" id="CADEAL010003945">
    <property type="protein sequence ID" value="CAB1447371.1"/>
    <property type="molecule type" value="Genomic_DNA"/>
</dbReference>
<keyword evidence="3" id="KW-1185">Reference proteome</keyword>
<accession>A0A9N7Z3D5</accession>
<evidence type="ECO:0000313" key="3">
    <source>
        <dbReference type="Proteomes" id="UP001153269"/>
    </source>
</evidence>
<dbReference type="AlphaFoldDB" id="A0A9N7Z3D5"/>
<proteinExistence type="predicted"/>
<sequence length="119" mass="12703">MDHFTQPSPPPPPLPPPPPPPPALRSGPEPPPPSRPLHVRVVGSGEWQSSRVKEALSEAAAPLQSALCSTAAVPSEKASTCFLVVRRLNSKPPVGLLWLMQKVQPSTNELECSTSTYIV</sequence>
<evidence type="ECO:0000313" key="2">
    <source>
        <dbReference type="EMBL" id="CAB1447371.1"/>
    </source>
</evidence>
<dbReference type="Proteomes" id="UP001153269">
    <property type="component" value="Unassembled WGS sequence"/>
</dbReference>
<feature type="compositionally biased region" description="Pro residues" evidence="1">
    <location>
        <begin position="7"/>
        <end position="35"/>
    </location>
</feature>
<feature type="region of interest" description="Disordered" evidence="1">
    <location>
        <begin position="1"/>
        <end position="39"/>
    </location>
</feature>
<name>A0A9N7Z3D5_PLEPL</name>
<evidence type="ECO:0000256" key="1">
    <source>
        <dbReference type="SAM" id="MobiDB-lite"/>
    </source>
</evidence>
<gene>
    <name evidence="2" type="ORF">PLEPLA_LOCUS35064</name>
</gene>
<protein>
    <submittedName>
        <fullName evidence="2">Uncharacterized protein</fullName>
    </submittedName>
</protein>